<accession>A0ACC2MZB9</accession>
<dbReference type="EMBL" id="CM056809">
    <property type="protein sequence ID" value="KAJ8650282.1"/>
    <property type="molecule type" value="Genomic_DNA"/>
</dbReference>
<sequence>MRQQGCDKVLLRVKGKRRDFSEARGKGFPLAPELPIATAQSGSIHGGIGLPLFSSGVVAYFLELLIRLRDRHQVRLEVTSGDVEQGLGEMDLLWGLLVVDGFAMGATAMVDGSG</sequence>
<organism evidence="1 2">
    <name type="scientific">Persea americana</name>
    <name type="common">Avocado</name>
    <dbReference type="NCBI Taxonomy" id="3435"/>
    <lineage>
        <taxon>Eukaryota</taxon>
        <taxon>Viridiplantae</taxon>
        <taxon>Streptophyta</taxon>
        <taxon>Embryophyta</taxon>
        <taxon>Tracheophyta</taxon>
        <taxon>Spermatophyta</taxon>
        <taxon>Magnoliopsida</taxon>
        <taxon>Magnoliidae</taxon>
        <taxon>Laurales</taxon>
        <taxon>Lauraceae</taxon>
        <taxon>Persea</taxon>
    </lineage>
</organism>
<protein>
    <submittedName>
        <fullName evidence="1">Uncharacterized protein</fullName>
    </submittedName>
</protein>
<reference evidence="1 2" key="1">
    <citation type="journal article" date="2022" name="Hortic Res">
        <title>A haplotype resolved chromosomal level avocado genome allows analysis of novel avocado genes.</title>
        <authorList>
            <person name="Nath O."/>
            <person name="Fletcher S.J."/>
            <person name="Hayward A."/>
            <person name="Shaw L.M."/>
            <person name="Masouleh A.K."/>
            <person name="Furtado A."/>
            <person name="Henry R.J."/>
            <person name="Mitter N."/>
        </authorList>
    </citation>
    <scope>NUCLEOTIDE SEQUENCE [LARGE SCALE GENOMIC DNA]</scope>
    <source>
        <strain evidence="2">cv. Hass</strain>
    </source>
</reference>
<proteinExistence type="predicted"/>
<evidence type="ECO:0000313" key="2">
    <source>
        <dbReference type="Proteomes" id="UP001234297"/>
    </source>
</evidence>
<gene>
    <name evidence="1" type="ORF">MRB53_003305</name>
</gene>
<dbReference type="Proteomes" id="UP001234297">
    <property type="component" value="Chromosome 1"/>
</dbReference>
<keyword evidence="2" id="KW-1185">Reference proteome</keyword>
<name>A0ACC2MZB9_PERAE</name>
<comment type="caution">
    <text evidence="1">The sequence shown here is derived from an EMBL/GenBank/DDBJ whole genome shotgun (WGS) entry which is preliminary data.</text>
</comment>
<evidence type="ECO:0000313" key="1">
    <source>
        <dbReference type="EMBL" id="KAJ8650282.1"/>
    </source>
</evidence>